<accession>W2GT12</accession>
<dbReference type="AlphaFoldDB" id="W2GT12"/>
<evidence type="ECO:0000313" key="2">
    <source>
        <dbReference type="EMBL" id="ETK86117.1"/>
    </source>
</evidence>
<gene>
    <name evidence="2" type="ORF">L915_09230</name>
</gene>
<proteinExistence type="predicted"/>
<feature type="region of interest" description="Disordered" evidence="1">
    <location>
        <begin position="92"/>
        <end position="171"/>
    </location>
</feature>
<feature type="compositionally biased region" description="Polar residues" evidence="1">
    <location>
        <begin position="131"/>
        <end position="150"/>
    </location>
</feature>
<dbReference type="EMBL" id="KI686447">
    <property type="protein sequence ID" value="ETK86117.1"/>
    <property type="molecule type" value="Genomic_DNA"/>
</dbReference>
<protein>
    <submittedName>
        <fullName evidence="2">Uncharacterized protein</fullName>
    </submittedName>
</protein>
<sequence length="283" mass="31798">MKLPCRHAMAFKRDIGSAFIIPFSAIQPRWFGQSRIRIEDIAELATPFVAKIFKTETDDLERPLSEKEKYRAMSQFDTWWHDMRHGNASMIATRKDTSDDKMDDDEDDSGAAAGSVGGRTPSPKEGVNEGYTRSTSPDSDGDSATPTQVADSPVGSVKIRLNGSAPKVGRPRLKCTKLKQQAKAALKEYNQGMRLRGLLRDKDVRHFPKHQFNCSSDPDNWKFTREQLEAMRWVWNLHKVCDSGKKCASWVLTTVKQVVDADSKVGGMAMELLENWPYSKLAG</sequence>
<dbReference type="Proteomes" id="UP000053236">
    <property type="component" value="Unassembled WGS sequence"/>
</dbReference>
<dbReference type="VEuPathDB" id="FungiDB:PPTG_22243"/>
<evidence type="ECO:0000256" key="1">
    <source>
        <dbReference type="SAM" id="MobiDB-lite"/>
    </source>
</evidence>
<dbReference type="VEuPathDB" id="FungiDB:PPTG_12341"/>
<organism evidence="2">
    <name type="scientific">Phytophthora nicotianae</name>
    <name type="common">Potato buckeye rot agent</name>
    <name type="synonym">Phytophthora parasitica</name>
    <dbReference type="NCBI Taxonomy" id="4792"/>
    <lineage>
        <taxon>Eukaryota</taxon>
        <taxon>Sar</taxon>
        <taxon>Stramenopiles</taxon>
        <taxon>Oomycota</taxon>
        <taxon>Peronosporomycetes</taxon>
        <taxon>Peronosporales</taxon>
        <taxon>Peronosporaceae</taxon>
        <taxon>Phytophthora</taxon>
    </lineage>
</organism>
<name>W2GT12_PHYNI</name>
<feature type="non-terminal residue" evidence="2">
    <location>
        <position position="283"/>
    </location>
</feature>
<reference evidence="2" key="1">
    <citation type="submission" date="2013-11" db="EMBL/GenBank/DDBJ databases">
        <title>The Genome Sequence of Phytophthora parasitica CJ02B3.</title>
        <authorList>
            <consortium name="The Broad Institute Genomics Platform"/>
            <person name="Russ C."/>
            <person name="Tyler B."/>
            <person name="Panabieres F."/>
            <person name="Shan W."/>
            <person name="Tripathy S."/>
            <person name="Grunwald N."/>
            <person name="Machado M."/>
            <person name="Johnson C.S."/>
            <person name="Arredondo F."/>
            <person name="Hong C."/>
            <person name="Coffey M."/>
            <person name="Young S.K."/>
            <person name="Zeng Q."/>
            <person name="Gargeya S."/>
            <person name="Fitzgerald M."/>
            <person name="Abouelleil A."/>
            <person name="Alvarado L."/>
            <person name="Chapman S.B."/>
            <person name="Gainer-Dewar J."/>
            <person name="Goldberg J."/>
            <person name="Griggs A."/>
            <person name="Gujja S."/>
            <person name="Hansen M."/>
            <person name="Howarth C."/>
            <person name="Imamovic A."/>
            <person name="Ireland A."/>
            <person name="Larimer J."/>
            <person name="McCowan C."/>
            <person name="Murphy C."/>
            <person name="Pearson M."/>
            <person name="Poon T.W."/>
            <person name="Priest M."/>
            <person name="Roberts A."/>
            <person name="Saif S."/>
            <person name="Shea T."/>
            <person name="Sykes S."/>
            <person name="Wortman J."/>
            <person name="Nusbaum C."/>
            <person name="Birren B."/>
        </authorList>
    </citation>
    <scope>NUCLEOTIDE SEQUENCE [LARGE SCALE GENOMIC DNA]</scope>
    <source>
        <strain evidence="2">CJ02B3</strain>
    </source>
</reference>